<gene>
    <name evidence="7" type="ORF">BCR33DRAFT_446873</name>
</gene>
<dbReference type="SMART" id="SM00220">
    <property type="entry name" value="S_TKc"/>
    <property type="match status" value="1"/>
</dbReference>
<organism evidence="7 8">
    <name type="scientific">Rhizoclosmatium globosum</name>
    <dbReference type="NCBI Taxonomy" id="329046"/>
    <lineage>
        <taxon>Eukaryota</taxon>
        <taxon>Fungi</taxon>
        <taxon>Fungi incertae sedis</taxon>
        <taxon>Chytridiomycota</taxon>
        <taxon>Chytridiomycota incertae sedis</taxon>
        <taxon>Chytridiomycetes</taxon>
        <taxon>Chytridiales</taxon>
        <taxon>Chytriomycetaceae</taxon>
        <taxon>Rhizoclosmatium</taxon>
    </lineage>
</organism>
<dbReference type="PROSITE" id="PS00108">
    <property type="entry name" value="PROTEIN_KINASE_ST"/>
    <property type="match status" value="1"/>
</dbReference>
<comment type="similarity">
    <text evidence="5">Belongs to the protein kinase superfamily.</text>
</comment>
<dbReference type="EMBL" id="MCGO01000049">
    <property type="protein sequence ID" value="ORY37570.1"/>
    <property type="molecule type" value="Genomic_DNA"/>
</dbReference>
<dbReference type="InterPro" id="IPR008271">
    <property type="entry name" value="Ser/Thr_kinase_AS"/>
</dbReference>
<dbReference type="Proteomes" id="UP000193642">
    <property type="component" value="Unassembled WGS sequence"/>
</dbReference>
<dbReference type="InterPro" id="IPR051681">
    <property type="entry name" value="Ser/Thr_Kinases-Pseudokinases"/>
</dbReference>
<feature type="binding site" evidence="4">
    <location>
        <position position="41"/>
    </location>
    <ligand>
        <name>ATP</name>
        <dbReference type="ChEBI" id="CHEBI:30616"/>
    </ligand>
</feature>
<keyword evidence="2 4" id="KW-0547">Nucleotide-binding</keyword>
<dbReference type="Gene3D" id="1.10.510.10">
    <property type="entry name" value="Transferase(Phosphotransferase) domain 1"/>
    <property type="match status" value="1"/>
</dbReference>
<reference evidence="7 8" key="1">
    <citation type="submission" date="2016-07" db="EMBL/GenBank/DDBJ databases">
        <title>Pervasive Adenine N6-methylation of Active Genes in Fungi.</title>
        <authorList>
            <consortium name="DOE Joint Genome Institute"/>
            <person name="Mondo S.J."/>
            <person name="Dannebaum R.O."/>
            <person name="Kuo R.C."/>
            <person name="Labutti K."/>
            <person name="Haridas S."/>
            <person name="Kuo A."/>
            <person name="Salamov A."/>
            <person name="Ahrendt S.R."/>
            <person name="Lipzen A."/>
            <person name="Sullivan W."/>
            <person name="Andreopoulos W.B."/>
            <person name="Clum A."/>
            <person name="Lindquist E."/>
            <person name="Daum C."/>
            <person name="Ramamoorthy G.K."/>
            <person name="Gryganskyi A."/>
            <person name="Culley D."/>
            <person name="Magnuson J.K."/>
            <person name="James T.Y."/>
            <person name="O'Malley M.A."/>
            <person name="Stajich J.E."/>
            <person name="Spatafora J.W."/>
            <person name="Visel A."/>
            <person name="Grigoriev I.V."/>
        </authorList>
    </citation>
    <scope>NUCLEOTIDE SEQUENCE [LARGE SCALE GENOMIC DNA]</scope>
    <source>
        <strain evidence="7 8">JEL800</strain>
    </source>
</reference>
<dbReference type="GO" id="GO:0005524">
    <property type="term" value="F:ATP binding"/>
    <property type="evidence" value="ECO:0007669"/>
    <property type="project" value="UniProtKB-UniRule"/>
</dbReference>
<dbReference type="AlphaFoldDB" id="A0A1Y2BS48"/>
<dbReference type="InterPro" id="IPR001245">
    <property type="entry name" value="Ser-Thr/Tyr_kinase_cat_dom"/>
</dbReference>
<comment type="caution">
    <text evidence="7">The sequence shown here is derived from an EMBL/GenBank/DDBJ whole genome shotgun (WGS) entry which is preliminary data.</text>
</comment>
<evidence type="ECO:0000256" key="4">
    <source>
        <dbReference type="PROSITE-ProRule" id="PRU10141"/>
    </source>
</evidence>
<feature type="domain" description="Protein kinase" evidence="6">
    <location>
        <begin position="14"/>
        <end position="270"/>
    </location>
</feature>
<keyword evidence="3 4" id="KW-0067">ATP-binding</keyword>
<keyword evidence="8" id="KW-1185">Reference proteome</keyword>
<dbReference type="GO" id="GO:0004674">
    <property type="term" value="F:protein serine/threonine kinase activity"/>
    <property type="evidence" value="ECO:0007669"/>
    <property type="project" value="UniProtKB-KW"/>
</dbReference>
<name>A0A1Y2BS48_9FUNG</name>
<evidence type="ECO:0000256" key="3">
    <source>
        <dbReference type="ARBA" id="ARBA00022840"/>
    </source>
</evidence>
<dbReference type="PROSITE" id="PS00107">
    <property type="entry name" value="PROTEIN_KINASE_ATP"/>
    <property type="match status" value="1"/>
</dbReference>
<evidence type="ECO:0000256" key="1">
    <source>
        <dbReference type="ARBA" id="ARBA00022527"/>
    </source>
</evidence>
<dbReference type="PANTHER" id="PTHR44329">
    <property type="entry name" value="SERINE/THREONINE-PROTEIN KINASE TNNI3K-RELATED"/>
    <property type="match status" value="1"/>
</dbReference>
<evidence type="ECO:0000256" key="2">
    <source>
        <dbReference type="ARBA" id="ARBA00022741"/>
    </source>
</evidence>
<dbReference type="STRING" id="329046.A0A1Y2BS48"/>
<keyword evidence="7" id="KW-0808">Transferase</keyword>
<dbReference type="InterPro" id="IPR017441">
    <property type="entry name" value="Protein_kinase_ATP_BS"/>
</dbReference>
<dbReference type="Pfam" id="PF07714">
    <property type="entry name" value="PK_Tyr_Ser-Thr"/>
    <property type="match status" value="1"/>
</dbReference>
<protein>
    <submittedName>
        <fullName evidence="7">Kinase-like protein</fullName>
    </submittedName>
</protein>
<evidence type="ECO:0000313" key="7">
    <source>
        <dbReference type="EMBL" id="ORY37570.1"/>
    </source>
</evidence>
<dbReference type="InterPro" id="IPR011009">
    <property type="entry name" value="Kinase-like_dom_sf"/>
</dbReference>
<evidence type="ECO:0000259" key="6">
    <source>
        <dbReference type="PROSITE" id="PS50011"/>
    </source>
</evidence>
<sequence length="342" mass="38432">MGMDLDFPVIQVKWNTNAVLGRGAFGTVYAGTYGTRRIALKTIQNVTPEELMREMQLEVKIWLSLRHPNIATFWGLALNETGEPMLVIDRYEMNLLERLHRGPVPNKQQKTNWLLEIACALDHLHSFYPAVLHNDLKPDNVLLDTAENAVLTDFGLSRAQAMSSHGQKHQGHFLYAPPESFQDGYTTTTQYDIYSFGMVMYEIWTHQRPFLAYDLNNPQVIIDSVKSGERPQRVPGIPNEVWSLIRRCWSQNPNQRPKAEAICEEIRSWEEEGISPVPIPSTPAHALSQTAPIQERPEAIGPSAGISVAALAQVLETVAVAPLPTTSEDERKKTNINTSNVL</sequence>
<evidence type="ECO:0000256" key="5">
    <source>
        <dbReference type="RuleBase" id="RU000304"/>
    </source>
</evidence>
<dbReference type="SUPFAM" id="SSF56112">
    <property type="entry name" value="Protein kinase-like (PK-like)"/>
    <property type="match status" value="1"/>
</dbReference>
<keyword evidence="1 5" id="KW-0723">Serine/threonine-protein kinase</keyword>
<dbReference type="InterPro" id="IPR000719">
    <property type="entry name" value="Prot_kinase_dom"/>
</dbReference>
<keyword evidence="7" id="KW-0418">Kinase</keyword>
<accession>A0A1Y2BS48</accession>
<evidence type="ECO:0000313" key="8">
    <source>
        <dbReference type="Proteomes" id="UP000193642"/>
    </source>
</evidence>
<dbReference type="OrthoDB" id="10261027at2759"/>
<dbReference type="PROSITE" id="PS50011">
    <property type="entry name" value="PROTEIN_KINASE_DOM"/>
    <property type="match status" value="1"/>
</dbReference>
<proteinExistence type="inferred from homology"/>